<gene>
    <name evidence="2" type="ORF">FIV42_08480</name>
</gene>
<evidence type="ECO:0000256" key="1">
    <source>
        <dbReference type="SAM" id="MobiDB-lite"/>
    </source>
</evidence>
<proteinExistence type="predicted"/>
<name>A0A4Y6PSL8_PERCE</name>
<dbReference type="Proteomes" id="UP000315995">
    <property type="component" value="Chromosome"/>
</dbReference>
<evidence type="ECO:0000313" key="2">
    <source>
        <dbReference type="EMBL" id="QDG50765.1"/>
    </source>
</evidence>
<dbReference type="EMBL" id="CP041186">
    <property type="protein sequence ID" value="QDG50765.1"/>
    <property type="molecule type" value="Genomic_DNA"/>
</dbReference>
<protein>
    <recommendedName>
        <fullName evidence="4">PilC beta-propeller domain-containing protein</fullName>
    </recommendedName>
</protein>
<evidence type="ECO:0000313" key="3">
    <source>
        <dbReference type="Proteomes" id="UP000315995"/>
    </source>
</evidence>
<sequence length="1577" mass="173347">MESNKMEPDQMEQDKMANRRWIFDSSGNRVRIPMLSPTAFATFGRRALTVAALTALFGTVSTTAYAQSTGASQKPFIMILMDTSASMEWTDEGDEQYPNNNDGAPEWKAGKSLLDTERYGPCYVWKADCSDYDRPGWQTGSDWSDNYSDATINNRIEAMRGDATGVGPRLQNKSQPRHVSLKEILSGEMVLRYDGDTRSIGDLNPNVDAPGCWLVPRQRNATAQTGDLCDDLASSDYNKFDKFPDYSEPRPHFQEVFDGQVPNGLMDTVAGNAIFAVAMFDGYKDREDDAWKDWKGSSGADHLQDPMKEDDTFAGVTEGKGEPDKAGEPDKFNYNLGVFQMIGPKSLEMSTSIAGQISSYVQYALIDAGYLRDDEDMKLEPKKADDEGLLSGALNDALGVQFSDDLDKFVDKYTLGRQPIARATPLAAAMYDIHHYFAHGRKGKLSDDSPIIEDSYKNCRPKHVIMLTDGNPEPELPGGVDVGTNTLSSAFGYDPAQYPYTYTEKAIRSFMTDTEHTGVNNPRYTSSPPYPDSYLVGSWDSTASSYEDACKYNPRVHVVGQVGQVDDDGDPNADLETLEDRVVQKLAAMAVEGRTCAEYYLGSNWVPDGETMYDGTQGSCDPSVRACLDARQGEYMDLRENNTGGAYEYIKPDGDTVKCRYPALILSTDDPDVNLVRYTADALQLLFNDIVGGGLQSRTRPTFVNRLDDDNTYGGQYRFFSGVGVDNGEIFWRGLLYRQNNVCTASASIDKSETTIHDQINQLAGSVGDPDASDGIYDTGTVTNDRRRIFTSFATHDSFDYNTRLAGNLDTASSIDFERHRFWFGMDLESGDEDQFRDSNGDSTYLGFDPDQLLTGRVPFEFDEFEQVIANLNADVDPDIELLDYFNALDETDLKQLIHEVRGRAEAKEYDLTNGEGRAFGAILNSSPVAVEPPNLDLPIDSYRAYKAQFADRPSMIYVATTDGLLHGIYSGELDEDPATADTQIMKKDGTNGSMPEQREAWAYIPQMLHKKLALFKGQQPYLMDGTPSVKDVRLCHGSQDYNLNRQACRCTGSSCTVEPADQWRTVLVQGLGEAGAGYFAVDVTRPGGKFVESTNSLKIEAPDPIPLWEFDSNWERGQVKTLSDAGRDELVYPSESSLRDGTSGGFIAECDDDRSDDRDSDGVNEYFWDQPFLGASVGKAAIGTIALHATFPNADTRPRLRRPVAVISGGAYGEFGTDCDAEQRVGRAIYVVDLQTGTLLRRFVSYIDNESGSPVEKRFQHPITGSPALYNAKPGSLATRGFVGDGAGRLYRIDLSNDDPEDWSVELFFDPRVDIDKYKQMDENDRPIFGPAAYKPALALGTTDVGNDLLVFYGLGERGDLSSTGTKQMMIAVREEISTVENNGDYEAVAEGTHLWSHEFQDETDAQIEKLTSEAVVFNKGLYFTSFVEPTSDRCQAGWSRIYALDFEGDGSKGPKGLWTDADLPSGTNGVGGTTSARLAYEPSNTANLTEPVVVRGLTITLGASCVANPGSATGGKVQQQSKQPTLIAQSSSGAMSETGSDTFDAGDTGELHAIEQQLDALESQHIPLSWAVIDN</sequence>
<feature type="compositionally biased region" description="Basic and acidic residues" evidence="1">
    <location>
        <begin position="302"/>
        <end position="311"/>
    </location>
</feature>
<evidence type="ECO:0008006" key="4">
    <source>
        <dbReference type="Google" id="ProtNLM"/>
    </source>
</evidence>
<dbReference type="RefSeq" id="WP_141197257.1">
    <property type="nucleotide sequence ID" value="NZ_CP041186.1"/>
</dbReference>
<accession>A0A5B8Y7H3</accession>
<accession>A0A4Y6PSL8</accession>
<keyword evidence="3" id="KW-1185">Reference proteome</keyword>
<feature type="region of interest" description="Disordered" evidence="1">
    <location>
        <begin position="294"/>
        <end position="327"/>
    </location>
</feature>
<organism evidence="2 3">
    <name type="scientific">Persicimonas caeni</name>
    <dbReference type="NCBI Taxonomy" id="2292766"/>
    <lineage>
        <taxon>Bacteria</taxon>
        <taxon>Deltaproteobacteria</taxon>
        <taxon>Bradymonadales</taxon>
        <taxon>Bradymonadaceae</taxon>
        <taxon>Persicimonas</taxon>
    </lineage>
</organism>
<reference evidence="2 3" key="1">
    <citation type="submission" date="2019-06" db="EMBL/GenBank/DDBJ databases">
        <title>Persicimonas caeni gen. nov., sp. nov., a predatory bacterium isolated from solar saltern.</title>
        <authorList>
            <person name="Wang S."/>
        </authorList>
    </citation>
    <scope>NUCLEOTIDE SEQUENCE [LARGE SCALE GENOMIC DNA]</scope>
    <source>
        <strain evidence="2 3">YN101</strain>
    </source>
</reference>
<dbReference type="OrthoDB" id="7156875at2"/>